<gene>
    <name evidence="2" type="ORF">D3218_16220</name>
</gene>
<organism evidence="2 3">
    <name type="scientific">Aureimonas flava</name>
    <dbReference type="NCBI Taxonomy" id="2320271"/>
    <lineage>
        <taxon>Bacteria</taxon>
        <taxon>Pseudomonadati</taxon>
        <taxon>Pseudomonadota</taxon>
        <taxon>Alphaproteobacteria</taxon>
        <taxon>Hyphomicrobiales</taxon>
        <taxon>Aurantimonadaceae</taxon>
        <taxon>Aureimonas</taxon>
    </lineage>
</organism>
<feature type="region of interest" description="Disordered" evidence="1">
    <location>
        <begin position="14"/>
        <end position="37"/>
    </location>
</feature>
<proteinExistence type="predicted"/>
<sequence length="246" mass="25500">MLLAGTVVSGAAYAADQGAKPASTQETRAEKAVDKDVGRLSADGAQAMRDIQATRLAIFDARPDDAKTLIGQAQDAMRKAAKDDAVFTKVASQMEAMNAPATAKTDAKTGGEGPVAWVPVDTQLSFGADFKATPEKVAAVTEASKSLQSDRHAALEKLKLVGDDVQFVTAVVPLDRTTGDVGKAADLIGQGKYYEANAVLKDVTDQVRLDVVDIYGQPVAAKTKDKVAASAPAPAAKAATPETKAD</sequence>
<dbReference type="InterPro" id="IPR021236">
    <property type="entry name" value="Uncharacterised_YfdX"/>
</dbReference>
<feature type="compositionally biased region" description="Basic and acidic residues" evidence="1">
    <location>
        <begin position="27"/>
        <end position="37"/>
    </location>
</feature>
<dbReference type="AlphaFoldDB" id="A0A3A1WNR6"/>
<feature type="compositionally biased region" description="Low complexity" evidence="1">
    <location>
        <begin position="228"/>
        <end position="246"/>
    </location>
</feature>
<evidence type="ECO:0000256" key="1">
    <source>
        <dbReference type="SAM" id="MobiDB-lite"/>
    </source>
</evidence>
<feature type="region of interest" description="Disordered" evidence="1">
    <location>
        <begin position="226"/>
        <end position="246"/>
    </location>
</feature>
<protein>
    <recommendedName>
        <fullName evidence="4">YfdX family protein</fullName>
    </recommendedName>
</protein>
<dbReference type="EMBL" id="QYRN01000009">
    <property type="protein sequence ID" value="RIX98730.1"/>
    <property type="molecule type" value="Genomic_DNA"/>
</dbReference>
<reference evidence="3" key="1">
    <citation type="submission" date="2018-09" db="EMBL/GenBank/DDBJ databases">
        <authorList>
            <person name="Tuo L."/>
        </authorList>
    </citation>
    <scope>NUCLEOTIDE SEQUENCE [LARGE SCALE GENOMIC DNA]</scope>
    <source>
        <strain evidence="3">M2BS4Y-1</strain>
    </source>
</reference>
<evidence type="ECO:0008006" key="4">
    <source>
        <dbReference type="Google" id="ProtNLM"/>
    </source>
</evidence>
<dbReference type="Proteomes" id="UP000265750">
    <property type="component" value="Unassembled WGS sequence"/>
</dbReference>
<evidence type="ECO:0000313" key="2">
    <source>
        <dbReference type="EMBL" id="RIX98730.1"/>
    </source>
</evidence>
<keyword evidence="3" id="KW-1185">Reference proteome</keyword>
<accession>A0A3A1WNR6</accession>
<dbReference type="Gene3D" id="1.20.120.1940">
    <property type="entry name" value="YfdX protein domain"/>
    <property type="match status" value="2"/>
</dbReference>
<comment type="caution">
    <text evidence="2">The sequence shown here is derived from an EMBL/GenBank/DDBJ whole genome shotgun (WGS) entry which is preliminary data.</text>
</comment>
<name>A0A3A1WNR6_9HYPH</name>
<evidence type="ECO:0000313" key="3">
    <source>
        <dbReference type="Proteomes" id="UP000265750"/>
    </source>
</evidence>
<dbReference type="Pfam" id="PF10938">
    <property type="entry name" value="YfdX"/>
    <property type="match status" value="1"/>
</dbReference>